<reference evidence="1" key="2">
    <citation type="journal article" date="2015" name="Fish Shellfish Immunol.">
        <title>Early steps in the European eel (Anguilla anguilla)-Vibrio vulnificus interaction in the gills: Role of the RtxA13 toxin.</title>
        <authorList>
            <person name="Callol A."/>
            <person name="Pajuelo D."/>
            <person name="Ebbesson L."/>
            <person name="Teles M."/>
            <person name="MacKenzie S."/>
            <person name="Amaro C."/>
        </authorList>
    </citation>
    <scope>NUCLEOTIDE SEQUENCE</scope>
</reference>
<sequence>MCVRVCNEWQHNPSHPGIPVCRRKFQTL</sequence>
<organism evidence="1">
    <name type="scientific">Anguilla anguilla</name>
    <name type="common">European freshwater eel</name>
    <name type="synonym">Muraena anguilla</name>
    <dbReference type="NCBI Taxonomy" id="7936"/>
    <lineage>
        <taxon>Eukaryota</taxon>
        <taxon>Metazoa</taxon>
        <taxon>Chordata</taxon>
        <taxon>Craniata</taxon>
        <taxon>Vertebrata</taxon>
        <taxon>Euteleostomi</taxon>
        <taxon>Actinopterygii</taxon>
        <taxon>Neopterygii</taxon>
        <taxon>Teleostei</taxon>
        <taxon>Anguilliformes</taxon>
        <taxon>Anguillidae</taxon>
        <taxon>Anguilla</taxon>
    </lineage>
</organism>
<name>A0A0E9TTG5_ANGAN</name>
<dbReference type="EMBL" id="GBXM01051756">
    <property type="protein sequence ID" value="JAH56821.1"/>
    <property type="molecule type" value="Transcribed_RNA"/>
</dbReference>
<proteinExistence type="predicted"/>
<dbReference type="EMBL" id="GBXM01059344">
    <property type="protein sequence ID" value="JAH49233.1"/>
    <property type="molecule type" value="Transcribed_RNA"/>
</dbReference>
<reference evidence="1" key="1">
    <citation type="submission" date="2014-11" db="EMBL/GenBank/DDBJ databases">
        <authorList>
            <person name="Amaro Gonzalez C."/>
        </authorList>
    </citation>
    <scope>NUCLEOTIDE SEQUENCE</scope>
</reference>
<protein>
    <submittedName>
        <fullName evidence="1">Uncharacterized protein</fullName>
    </submittedName>
</protein>
<accession>A0A0E9TTG5</accession>
<dbReference type="AlphaFoldDB" id="A0A0E9TTG5"/>
<evidence type="ECO:0000313" key="1">
    <source>
        <dbReference type="EMBL" id="JAH56821.1"/>
    </source>
</evidence>